<dbReference type="CDD" id="cd07379">
    <property type="entry name" value="MPP_239FB"/>
    <property type="match status" value="1"/>
</dbReference>
<keyword evidence="3" id="KW-1185">Reference proteome</keyword>
<dbReference type="Pfam" id="PF00149">
    <property type="entry name" value="Metallophos"/>
    <property type="match status" value="1"/>
</dbReference>
<dbReference type="EMBL" id="MU002109">
    <property type="protein sequence ID" value="KAF2789856.1"/>
    <property type="molecule type" value="Genomic_DNA"/>
</dbReference>
<accession>A0A6A6X0H5</accession>
<proteinExistence type="predicted"/>
<dbReference type="InterPro" id="IPR004843">
    <property type="entry name" value="Calcineurin-like_PHP"/>
</dbReference>
<dbReference type="PANTHER" id="PTHR12905">
    <property type="entry name" value="METALLOPHOSPHOESTERASE"/>
    <property type="match status" value="1"/>
</dbReference>
<evidence type="ECO:0000313" key="2">
    <source>
        <dbReference type="EMBL" id="KAF2789856.1"/>
    </source>
</evidence>
<dbReference type="InterPro" id="IPR029052">
    <property type="entry name" value="Metallo-depent_PP-like"/>
</dbReference>
<organism evidence="2 3">
    <name type="scientific">Melanomma pulvis-pyrius CBS 109.77</name>
    <dbReference type="NCBI Taxonomy" id="1314802"/>
    <lineage>
        <taxon>Eukaryota</taxon>
        <taxon>Fungi</taxon>
        <taxon>Dikarya</taxon>
        <taxon>Ascomycota</taxon>
        <taxon>Pezizomycotina</taxon>
        <taxon>Dothideomycetes</taxon>
        <taxon>Pleosporomycetidae</taxon>
        <taxon>Pleosporales</taxon>
        <taxon>Melanommataceae</taxon>
        <taxon>Melanomma</taxon>
    </lineage>
</organism>
<evidence type="ECO:0000259" key="1">
    <source>
        <dbReference type="Pfam" id="PF00149"/>
    </source>
</evidence>
<dbReference type="GO" id="GO:0016787">
    <property type="term" value="F:hydrolase activity"/>
    <property type="evidence" value="ECO:0007669"/>
    <property type="project" value="InterPro"/>
</dbReference>
<name>A0A6A6X0H5_9PLEO</name>
<dbReference type="PANTHER" id="PTHR12905:SF0">
    <property type="entry name" value="CALCINEURIN-LIKE PHOSPHOESTERASE DOMAIN-CONTAINING PROTEIN"/>
    <property type="match status" value="1"/>
</dbReference>
<evidence type="ECO:0000313" key="3">
    <source>
        <dbReference type="Proteomes" id="UP000799757"/>
    </source>
</evidence>
<sequence>MTSSTSALPSYVKSRFLILSDTHSALPSTSPSNNVAFRSPLPEADVVLHCGDLTMVGQLHEYEKALVMLSNIKAELKLVIAGNHDITLDEEYYDRKGMYMHRLKEKDERITRQAREMWTGEQARKAGVTYLDEGVHSFVLKSGAKLRVYASPYQPEFCDWAFPYFRNQDRYNPPHLATPGAVPIAQNAVPDFPAIDVMMTHGPPIGRRDETRRNEHVGCEHLLRAARRCRPRLHCFGHIHEGWGAERVRWKNFDDEDKDIGGKWEEWIESAEWIETDEKKMVEEGAVFLDLSRDGDGEKELVFGKETLMVNASIMSVRYKPWQGPWVVDLDLERDGKGEFAEPLSPCSTNP</sequence>
<dbReference type="SUPFAM" id="SSF56300">
    <property type="entry name" value="Metallo-dependent phosphatases"/>
    <property type="match status" value="1"/>
</dbReference>
<protein>
    <submittedName>
        <fullName evidence="2">Metallo-dependent phosphatase</fullName>
    </submittedName>
</protein>
<dbReference type="AlphaFoldDB" id="A0A6A6X0H5"/>
<gene>
    <name evidence="2" type="ORF">K505DRAFT_352310</name>
</gene>
<dbReference type="InterPro" id="IPR051693">
    <property type="entry name" value="UPF0046_metallophosphoest"/>
</dbReference>
<dbReference type="Gene3D" id="3.60.21.10">
    <property type="match status" value="1"/>
</dbReference>
<reference evidence="2" key="1">
    <citation type="journal article" date="2020" name="Stud. Mycol.">
        <title>101 Dothideomycetes genomes: a test case for predicting lifestyles and emergence of pathogens.</title>
        <authorList>
            <person name="Haridas S."/>
            <person name="Albert R."/>
            <person name="Binder M."/>
            <person name="Bloem J."/>
            <person name="Labutti K."/>
            <person name="Salamov A."/>
            <person name="Andreopoulos B."/>
            <person name="Baker S."/>
            <person name="Barry K."/>
            <person name="Bills G."/>
            <person name="Bluhm B."/>
            <person name="Cannon C."/>
            <person name="Castanera R."/>
            <person name="Culley D."/>
            <person name="Daum C."/>
            <person name="Ezra D."/>
            <person name="Gonzalez J."/>
            <person name="Henrissat B."/>
            <person name="Kuo A."/>
            <person name="Liang C."/>
            <person name="Lipzen A."/>
            <person name="Lutzoni F."/>
            <person name="Magnuson J."/>
            <person name="Mondo S."/>
            <person name="Nolan M."/>
            <person name="Ohm R."/>
            <person name="Pangilinan J."/>
            <person name="Park H.-J."/>
            <person name="Ramirez L."/>
            <person name="Alfaro M."/>
            <person name="Sun H."/>
            <person name="Tritt A."/>
            <person name="Yoshinaga Y."/>
            <person name="Zwiers L.-H."/>
            <person name="Turgeon B."/>
            <person name="Goodwin S."/>
            <person name="Spatafora J."/>
            <person name="Crous P."/>
            <person name="Grigoriev I."/>
        </authorList>
    </citation>
    <scope>NUCLEOTIDE SEQUENCE</scope>
    <source>
        <strain evidence="2">CBS 109.77</strain>
    </source>
</reference>
<dbReference type="OrthoDB" id="630188at2759"/>
<feature type="domain" description="Calcineurin-like phosphoesterase" evidence="1">
    <location>
        <begin position="15"/>
        <end position="241"/>
    </location>
</feature>
<dbReference type="Proteomes" id="UP000799757">
    <property type="component" value="Unassembled WGS sequence"/>
</dbReference>